<protein>
    <recommendedName>
        <fullName evidence="4">DDE-1 domain-containing protein</fullName>
    </recommendedName>
</protein>
<feature type="compositionally biased region" description="Basic and acidic residues" evidence="1">
    <location>
        <begin position="49"/>
        <end position="62"/>
    </location>
</feature>
<evidence type="ECO:0000256" key="1">
    <source>
        <dbReference type="SAM" id="MobiDB-lite"/>
    </source>
</evidence>
<dbReference type="InParanoid" id="H3GWW9"/>
<dbReference type="InterPro" id="IPR036397">
    <property type="entry name" value="RNaseH_sf"/>
</dbReference>
<dbReference type="Proteomes" id="UP000005238">
    <property type="component" value="Unassembled WGS sequence"/>
</dbReference>
<dbReference type="STRING" id="164328.H3GWW9"/>
<dbReference type="PANTHER" id="PTHR47169">
    <property type="entry name" value="OS01G0541250 PROTEIN"/>
    <property type="match status" value="1"/>
</dbReference>
<reference evidence="2" key="2">
    <citation type="submission" date="2015-06" db="UniProtKB">
        <authorList>
            <consortium name="EnsemblProtists"/>
        </authorList>
    </citation>
    <scope>IDENTIFICATION</scope>
    <source>
        <strain evidence="2">Pr102</strain>
    </source>
</reference>
<proteinExistence type="predicted"/>
<dbReference type="HOGENOM" id="CLU_032691_0_0_1"/>
<keyword evidence="3" id="KW-1185">Reference proteome</keyword>
<dbReference type="Gene3D" id="3.30.420.10">
    <property type="entry name" value="Ribonuclease H-like superfamily/Ribonuclease H"/>
    <property type="match status" value="1"/>
</dbReference>
<dbReference type="AlphaFoldDB" id="H3GWW9"/>
<dbReference type="eggNOG" id="ENOG502QQNW">
    <property type="taxonomic scope" value="Eukaryota"/>
</dbReference>
<dbReference type="VEuPathDB" id="FungiDB:KRP22_8843"/>
<dbReference type="EnsemblProtists" id="Phyra82028">
    <property type="protein sequence ID" value="Phyra82028"/>
    <property type="gene ID" value="Phyra82028"/>
</dbReference>
<dbReference type="EMBL" id="DS566064">
    <property type="status" value="NOT_ANNOTATED_CDS"/>
    <property type="molecule type" value="Genomic_DNA"/>
</dbReference>
<name>H3GWW9_PHYRM</name>
<reference evidence="3" key="1">
    <citation type="journal article" date="2006" name="Science">
        <title>Phytophthora genome sequences uncover evolutionary origins and mechanisms of pathogenesis.</title>
        <authorList>
            <person name="Tyler B.M."/>
            <person name="Tripathy S."/>
            <person name="Zhang X."/>
            <person name="Dehal P."/>
            <person name="Jiang R.H."/>
            <person name="Aerts A."/>
            <person name="Arredondo F.D."/>
            <person name="Baxter L."/>
            <person name="Bensasson D."/>
            <person name="Beynon J.L."/>
            <person name="Chapman J."/>
            <person name="Damasceno C.M."/>
            <person name="Dorrance A.E."/>
            <person name="Dou D."/>
            <person name="Dickerman A.W."/>
            <person name="Dubchak I.L."/>
            <person name="Garbelotto M."/>
            <person name="Gijzen M."/>
            <person name="Gordon S.G."/>
            <person name="Govers F."/>
            <person name="Grunwald N.J."/>
            <person name="Huang W."/>
            <person name="Ivors K.L."/>
            <person name="Jones R.W."/>
            <person name="Kamoun S."/>
            <person name="Krampis K."/>
            <person name="Lamour K.H."/>
            <person name="Lee M.K."/>
            <person name="McDonald W.H."/>
            <person name="Medina M."/>
            <person name="Meijer H.J."/>
            <person name="Nordberg E.K."/>
            <person name="Maclean D.J."/>
            <person name="Ospina-Giraldo M.D."/>
            <person name="Morris P.F."/>
            <person name="Phuntumart V."/>
            <person name="Putnam N.H."/>
            <person name="Rash S."/>
            <person name="Rose J.K."/>
            <person name="Sakihama Y."/>
            <person name="Salamov A.A."/>
            <person name="Savidor A."/>
            <person name="Scheuring C.F."/>
            <person name="Smith B.M."/>
            <person name="Sobral B.W."/>
            <person name="Terry A."/>
            <person name="Torto-Alalibo T.A."/>
            <person name="Win J."/>
            <person name="Xu Z."/>
            <person name="Zhang H."/>
            <person name="Grigoriev I.V."/>
            <person name="Rokhsar D.S."/>
            <person name="Boore J.L."/>
        </authorList>
    </citation>
    <scope>NUCLEOTIDE SEQUENCE [LARGE SCALE GENOMIC DNA]</scope>
    <source>
        <strain evidence="3">Pr102</strain>
    </source>
</reference>
<feature type="region of interest" description="Disordered" evidence="1">
    <location>
        <begin position="39"/>
        <end position="70"/>
    </location>
</feature>
<organism evidence="2 3">
    <name type="scientific">Phytophthora ramorum</name>
    <name type="common">Sudden oak death agent</name>
    <dbReference type="NCBI Taxonomy" id="164328"/>
    <lineage>
        <taxon>Eukaryota</taxon>
        <taxon>Sar</taxon>
        <taxon>Stramenopiles</taxon>
        <taxon>Oomycota</taxon>
        <taxon>Peronosporomycetes</taxon>
        <taxon>Peronosporales</taxon>
        <taxon>Peronosporaceae</taxon>
        <taxon>Phytophthora</taxon>
    </lineage>
</organism>
<accession>H3GWW9</accession>
<dbReference type="OMA" id="TARPKFK"/>
<evidence type="ECO:0008006" key="4">
    <source>
        <dbReference type="Google" id="ProtNLM"/>
    </source>
</evidence>
<evidence type="ECO:0000313" key="2">
    <source>
        <dbReference type="EnsemblProtists" id="Phyra82028"/>
    </source>
</evidence>
<sequence length="303" mass="34615">MWARYQSTSPNDIEWESRIKVKAGRKRLDRVAAAEKLKRINKSKGAQPRQRDFETHGPRTDEGGGSFTPKNKLHRVESALIYINEASMDFETMEDVIHVDEKWFNEDKNKRTYIVFEGGAPPTRSRRSKNFISKTMFLAAVTRPRNCIWNGKLGIWAFTEEYVATYEHVLDEGDANEYLLTYLIPSVKAKWPPKDRSRPILVQQDNAKPHASPFNLDIVAAGSAGGWFIRLIFQPPSSPDYNALDLGLFTSIQSIQYRYAIRGINNLIDVVEAAYEELRTTTQENVFLSVLEADGGKDYKIPH</sequence>
<dbReference type="PANTHER" id="PTHR47169:SF2">
    <property type="entry name" value="OS01G0541250 PROTEIN"/>
    <property type="match status" value="1"/>
</dbReference>
<evidence type="ECO:0000313" key="3">
    <source>
        <dbReference type="Proteomes" id="UP000005238"/>
    </source>
</evidence>
<dbReference type="VEuPathDB" id="FungiDB:KRP23_2181"/>
<dbReference type="GO" id="GO:0003676">
    <property type="term" value="F:nucleic acid binding"/>
    <property type="evidence" value="ECO:0007669"/>
    <property type="project" value="InterPro"/>
</dbReference>